<reference evidence="1" key="2">
    <citation type="journal article" date="2023" name="IMA Fungus">
        <title>Comparative genomic study of the Penicillium genus elucidates a diverse pangenome and 15 lateral gene transfer events.</title>
        <authorList>
            <person name="Petersen C."/>
            <person name="Sorensen T."/>
            <person name="Nielsen M.R."/>
            <person name="Sondergaard T.E."/>
            <person name="Sorensen J.L."/>
            <person name="Fitzpatrick D.A."/>
            <person name="Frisvad J.C."/>
            <person name="Nielsen K.L."/>
        </authorList>
    </citation>
    <scope>NUCLEOTIDE SEQUENCE</scope>
    <source>
        <strain evidence="1">IBT 3081</strain>
    </source>
</reference>
<sequence>MGTSGPHFKRNRDFCTPLVYSKEVILPDPVPLEAVSDPIPALCCQTIVFLSKPSETISKSPSSGMRNPYLSASMLTDEAGVPAPVLLAAPMGFAAFNTMRCTLHSLFSLPLKLAGEYVALSSDIPEAVQQVFRGVRYLG</sequence>
<dbReference type="Proteomes" id="UP001147752">
    <property type="component" value="Unassembled WGS sequence"/>
</dbReference>
<protein>
    <submittedName>
        <fullName evidence="1">Uncharacterized protein</fullName>
    </submittedName>
</protein>
<dbReference type="AlphaFoldDB" id="A0A9W9SR11"/>
<dbReference type="RefSeq" id="XP_056582838.1">
    <property type="nucleotide sequence ID" value="XM_056718703.1"/>
</dbReference>
<comment type="caution">
    <text evidence="1">The sequence shown here is derived from an EMBL/GenBank/DDBJ whole genome shotgun (WGS) entry which is preliminary data.</text>
</comment>
<dbReference type="EMBL" id="JAPZBT010000001">
    <property type="protein sequence ID" value="KAJ5383062.1"/>
    <property type="molecule type" value="Genomic_DNA"/>
</dbReference>
<gene>
    <name evidence="1" type="ORF">N7517_000973</name>
</gene>
<organism evidence="1 2">
    <name type="scientific">Penicillium concentricum</name>
    <dbReference type="NCBI Taxonomy" id="293559"/>
    <lineage>
        <taxon>Eukaryota</taxon>
        <taxon>Fungi</taxon>
        <taxon>Dikarya</taxon>
        <taxon>Ascomycota</taxon>
        <taxon>Pezizomycotina</taxon>
        <taxon>Eurotiomycetes</taxon>
        <taxon>Eurotiomycetidae</taxon>
        <taxon>Eurotiales</taxon>
        <taxon>Aspergillaceae</taxon>
        <taxon>Penicillium</taxon>
    </lineage>
</organism>
<accession>A0A9W9SR11</accession>
<name>A0A9W9SR11_9EURO</name>
<keyword evidence="2" id="KW-1185">Reference proteome</keyword>
<evidence type="ECO:0000313" key="1">
    <source>
        <dbReference type="EMBL" id="KAJ5383062.1"/>
    </source>
</evidence>
<proteinExistence type="predicted"/>
<evidence type="ECO:0000313" key="2">
    <source>
        <dbReference type="Proteomes" id="UP001147752"/>
    </source>
</evidence>
<dbReference type="GeneID" id="81457886"/>
<reference evidence="1" key="1">
    <citation type="submission" date="2022-12" db="EMBL/GenBank/DDBJ databases">
        <authorList>
            <person name="Petersen C."/>
        </authorList>
    </citation>
    <scope>NUCLEOTIDE SEQUENCE</scope>
    <source>
        <strain evidence="1">IBT 3081</strain>
    </source>
</reference>